<evidence type="ECO:0008006" key="4">
    <source>
        <dbReference type="Google" id="ProtNLM"/>
    </source>
</evidence>
<keyword evidence="3" id="KW-1185">Reference proteome</keyword>
<sequence>MIKSNRGRGYFLTDIGRVFIKKETYMGIIGVTVALFFSISGNIQTTVISNFLYGTYGVGFLLAFVFCAFSYGTVYSDELENGYIRYSVIRGGLKHYVISKAATIFLSSVVVMAAGCGVFGILCSLHMPWADVQICKELAASGGYAWLIKENRYVLWLVSYGLQWGMLAGSLSQAAAFASLYITNRLLVLSVPVFCYQAITEFSVKLTEKNSMWSIQSVFDARYQMFGDDRKMFLWALGLSLCTTMALCGISYIRLKKRI</sequence>
<feature type="transmembrane region" description="Helical" evidence="1">
    <location>
        <begin position="153"/>
        <end position="171"/>
    </location>
</feature>
<keyword evidence="1" id="KW-0812">Transmembrane</keyword>
<organism evidence="2 3">
    <name type="scientific">Blautia caecimuris</name>
    <dbReference type="NCBI Taxonomy" id="1796615"/>
    <lineage>
        <taxon>Bacteria</taxon>
        <taxon>Bacillati</taxon>
        <taxon>Bacillota</taxon>
        <taxon>Clostridia</taxon>
        <taxon>Lachnospirales</taxon>
        <taxon>Lachnospiraceae</taxon>
        <taxon>Blautia</taxon>
    </lineage>
</organism>
<proteinExistence type="predicted"/>
<evidence type="ECO:0000256" key="1">
    <source>
        <dbReference type="SAM" id="Phobius"/>
    </source>
</evidence>
<feature type="transmembrane region" description="Helical" evidence="1">
    <location>
        <begin position="55"/>
        <end position="76"/>
    </location>
</feature>
<protein>
    <recommendedName>
        <fullName evidence="4">ABC-2 family transporter protein</fullName>
    </recommendedName>
</protein>
<feature type="transmembrane region" description="Helical" evidence="1">
    <location>
        <begin position="232"/>
        <end position="253"/>
    </location>
</feature>
<dbReference type="EMBL" id="JBEPMJ010000011">
    <property type="protein sequence ID" value="MET3750533.1"/>
    <property type="molecule type" value="Genomic_DNA"/>
</dbReference>
<accession>A0ABV2M242</accession>
<dbReference type="Proteomes" id="UP001549106">
    <property type="component" value="Unassembled WGS sequence"/>
</dbReference>
<keyword evidence="1" id="KW-0472">Membrane</keyword>
<gene>
    <name evidence="2" type="ORF">ABID24_001785</name>
</gene>
<keyword evidence="1" id="KW-1133">Transmembrane helix</keyword>
<evidence type="ECO:0000313" key="3">
    <source>
        <dbReference type="Proteomes" id="UP001549106"/>
    </source>
</evidence>
<comment type="caution">
    <text evidence="2">The sequence shown here is derived from an EMBL/GenBank/DDBJ whole genome shotgun (WGS) entry which is preliminary data.</text>
</comment>
<evidence type="ECO:0000313" key="2">
    <source>
        <dbReference type="EMBL" id="MET3750533.1"/>
    </source>
</evidence>
<dbReference type="RefSeq" id="WP_257464575.1">
    <property type="nucleotide sequence ID" value="NZ_JANJZT010000011.1"/>
</dbReference>
<feature type="transmembrane region" description="Helical" evidence="1">
    <location>
        <begin position="97"/>
        <end position="122"/>
    </location>
</feature>
<feature type="transmembrane region" description="Helical" evidence="1">
    <location>
        <begin position="25"/>
        <end position="43"/>
    </location>
</feature>
<name>A0ABV2M242_9FIRM</name>
<reference evidence="2 3" key="1">
    <citation type="submission" date="2024-06" db="EMBL/GenBank/DDBJ databases">
        <title>Genomic Encyclopedia of Type Strains, Phase IV (KMG-IV): sequencing the most valuable type-strain genomes for metagenomic binning, comparative biology and taxonomic classification.</title>
        <authorList>
            <person name="Goeker M."/>
        </authorList>
    </citation>
    <scope>NUCLEOTIDE SEQUENCE [LARGE SCALE GENOMIC DNA]</scope>
    <source>
        <strain evidence="2 3">DSM 29492</strain>
    </source>
</reference>